<dbReference type="PANTHER" id="PTHR11721">
    <property type="entry name" value="60S RIBOSOMAL PROTEIN L27A"/>
    <property type="match status" value="1"/>
</dbReference>
<dbReference type="InterPro" id="IPR001196">
    <property type="entry name" value="Ribosomal_uL15_CS"/>
</dbReference>
<accession>A8BZ78</accession>
<dbReference type="PDB" id="8BSI">
    <property type="method" value="EM"/>
    <property type="resolution" value="3.40 A"/>
    <property type="chains" value="Lb=1-149"/>
</dbReference>
<reference evidence="13" key="4">
    <citation type="journal article" date="2024" name="Structure">
        <title>The Giardia lamblia ribosome structure reveals divergence in several biological pathways and the mode of emetine function.</title>
        <authorList>
            <person name="Eiler D.R."/>
            <person name="Wimberly B.T."/>
            <person name="Bilodeau D.Y."/>
            <person name="Taliaferro J.M."/>
            <person name="Reigan P."/>
            <person name="Rissland O.S."/>
            <person name="Kieft J.S."/>
        </authorList>
    </citation>
    <scope>STRUCTURE BY ELECTRON MICROSCOPY (2.49 ANGSTROMS)</scope>
</reference>
<organism evidence="7 8">
    <name type="scientific">Giardia intestinalis (strain ATCC 50803 / WB clone C6)</name>
    <name type="common">Giardia lamblia</name>
    <dbReference type="NCBI Taxonomy" id="184922"/>
    <lineage>
        <taxon>Eukaryota</taxon>
        <taxon>Metamonada</taxon>
        <taxon>Diplomonadida</taxon>
        <taxon>Hexamitidae</taxon>
        <taxon>Giardiinae</taxon>
        <taxon>Giardia</taxon>
    </lineage>
</organism>
<feature type="region of interest" description="Disordered" evidence="5">
    <location>
        <begin position="1"/>
        <end position="41"/>
    </location>
</feature>
<sequence>MPTRIRKSRKRRGHRQMGYGRVGGHRKHPSGRGKAGGLQHKRTSFDKYHPGYFGKLGMRNYHVRRNIEYNPTINIDKIWSLIPEEQRDGFLQRKSTTEAPVVDVTRFGFFKVLGRGSLPQCPIIIKARYFSSDAEKKLREVGGVPLLVP</sequence>
<evidence type="ECO:0000313" key="7">
    <source>
        <dbReference type="EMBL" id="KAE8304607.1"/>
    </source>
</evidence>
<name>A8BZ78_GIAIC</name>
<dbReference type="SUPFAM" id="SSF52080">
    <property type="entry name" value="Ribosomal proteins L15p and L18e"/>
    <property type="match status" value="1"/>
</dbReference>
<proteinExistence type="evidence at protein level"/>
<dbReference type="EMDB" id="EMD-13681"/>
<dbReference type="GO" id="GO:0006412">
    <property type="term" value="P:translation"/>
    <property type="evidence" value="ECO:0007669"/>
    <property type="project" value="InterPro"/>
</dbReference>
<dbReference type="GO" id="GO:0022625">
    <property type="term" value="C:cytosolic large ribosomal subunit"/>
    <property type="evidence" value="ECO:0000318"/>
    <property type="project" value="GO_Central"/>
</dbReference>
<evidence type="ECO:0000256" key="4">
    <source>
        <dbReference type="RuleBase" id="RU003888"/>
    </source>
</evidence>
<dbReference type="EMDB" id="EMD-16222"/>
<feature type="compositionally biased region" description="Basic residues" evidence="5">
    <location>
        <begin position="1"/>
        <end position="15"/>
    </location>
</feature>
<evidence type="ECO:0007829" key="12">
    <source>
        <dbReference type="PDB" id="8BRM"/>
    </source>
</evidence>
<evidence type="ECO:0000256" key="5">
    <source>
        <dbReference type="SAM" id="MobiDB-lite"/>
    </source>
</evidence>
<keyword evidence="2 4" id="KW-0689">Ribosomal protein</keyword>
<dbReference type="InterPro" id="IPR021131">
    <property type="entry name" value="Ribosomal_uL15/eL18"/>
</dbReference>
<evidence type="ECO:0000313" key="8">
    <source>
        <dbReference type="Proteomes" id="UP000001548"/>
    </source>
</evidence>
<evidence type="ECO:0000259" key="6">
    <source>
        <dbReference type="Pfam" id="PF00828"/>
    </source>
</evidence>
<dbReference type="PDB" id="8BTR">
    <property type="method" value="EM"/>
    <property type="resolution" value="3.25 A"/>
    <property type="chains" value="Lb=1-149"/>
</dbReference>
<reference evidence="9 10" key="2">
    <citation type="journal article" date="2022" name="Nucleic Acids Res.">
        <title>Cryo-EM structure of the ancient eukaryotic ribosome from the human parasite Giardia lamblia.</title>
        <authorList>
            <person name="Hiregange D.G."/>
            <person name="Rivalta A."/>
            <person name="Bose T."/>
            <person name="Breiner-Goldstein E."/>
            <person name="Samiya S."/>
            <person name="Cimicata G."/>
            <person name="Kulakova L."/>
            <person name="Zimmerman E."/>
            <person name="Bashan A."/>
            <person name="Herzberg O."/>
            <person name="Yonath A."/>
        </authorList>
    </citation>
    <scope>STRUCTURE BY ELECTRON MICROSCOPY (2.75 ANGSTROMS)</scope>
</reference>
<dbReference type="AlphaFoldDB" id="A8BZ78"/>
<evidence type="ECO:0000256" key="1">
    <source>
        <dbReference type="ARBA" id="ARBA00007320"/>
    </source>
</evidence>
<dbReference type="Proteomes" id="UP000001548">
    <property type="component" value="Unassembled WGS sequence"/>
</dbReference>
<dbReference type="Gene3D" id="3.100.10.10">
    <property type="match status" value="1"/>
</dbReference>
<dbReference type="EMDB" id="EMD-16211"/>
<dbReference type="PROSITE" id="PS00475">
    <property type="entry name" value="RIBOSOMAL_L15"/>
    <property type="match status" value="1"/>
</dbReference>
<dbReference type="EMDB" id="EMD-29407"/>
<evidence type="ECO:0007829" key="11">
    <source>
        <dbReference type="PDB" id="8BR8"/>
    </source>
</evidence>
<dbReference type="PANTHER" id="PTHR11721:SF3">
    <property type="entry name" value="LARGE RIBOSOMAL SUBUNIT PROTEIN UL15"/>
    <property type="match status" value="1"/>
</dbReference>
<dbReference type="HOGENOM" id="CLU_109163_1_0_1"/>
<dbReference type="PDB" id="7PWO">
    <property type="method" value="EM"/>
    <property type="resolution" value="2.75 A"/>
    <property type="chains" value="a2=1-149"/>
</dbReference>
<dbReference type="PDB" id="7PWG">
    <property type="method" value="EM"/>
    <property type="resolution" value="2.75 A"/>
    <property type="chains" value="a=1-149"/>
</dbReference>
<dbReference type="EMBL" id="AACB03000001">
    <property type="protein sequence ID" value="KAE8304607.1"/>
    <property type="molecule type" value="Genomic_DNA"/>
</dbReference>
<dbReference type="GO" id="GO:0003735">
    <property type="term" value="F:structural constituent of ribosome"/>
    <property type="evidence" value="ECO:0000318"/>
    <property type="project" value="GO_Central"/>
</dbReference>
<evidence type="ECO:0007829" key="9">
    <source>
        <dbReference type="PDB" id="7PWG"/>
    </source>
</evidence>
<dbReference type="EMDB" id="EMD-16226"/>
<dbReference type="PDB" id="8BR8">
    <property type="method" value="EM"/>
    <property type="resolution" value="3.35 A"/>
    <property type="chains" value="Lb=1-149"/>
</dbReference>
<evidence type="ECO:0000256" key="2">
    <source>
        <dbReference type="ARBA" id="ARBA00022980"/>
    </source>
</evidence>
<dbReference type="SMR" id="A8BZ78"/>
<dbReference type="KEGG" id="gla:GL50803_0016310"/>
<dbReference type="InterPro" id="IPR036227">
    <property type="entry name" value="Ribosomal_uL15/eL18_sf"/>
</dbReference>
<dbReference type="PDB" id="8BTD">
    <property type="method" value="EM"/>
    <property type="resolution" value="4.90 A"/>
    <property type="chains" value="Lb=1-149"/>
</dbReference>
<keyword evidence="8" id="KW-1185">Reference proteome</keyword>
<dbReference type="EMDB" id="EMD-13683"/>
<gene>
    <name evidence="7" type="ORF">GL50803_0016310</name>
</gene>
<evidence type="ECO:0007829" key="13">
    <source>
        <dbReference type="PDB" id="8FRU"/>
    </source>
</evidence>
<protein>
    <submittedName>
        <fullName evidence="7">Ribosomal protein L27a</fullName>
    </submittedName>
</protein>
<evidence type="ECO:0007829" key="10">
    <source>
        <dbReference type="PDB" id="7PWO"/>
    </source>
</evidence>
<dbReference type="GeneID" id="5696912"/>
<dbReference type="OMA" id="WGRVGQH"/>
<comment type="similarity">
    <text evidence="1 4">Belongs to the universal ribosomal protein uL15 family.</text>
</comment>
<dbReference type="RefSeq" id="XP_001704050.1">
    <property type="nucleotide sequence ID" value="XM_001703998.1"/>
</dbReference>
<dbReference type="EMDB" id="EMD-16235"/>
<dbReference type="PDB" id="8BRM">
    <property type="method" value="EM"/>
    <property type="resolution" value="3.33 A"/>
    <property type="chains" value="Lb=1-149"/>
</dbReference>
<dbReference type="InterPro" id="IPR030878">
    <property type="entry name" value="Ribosomal_uL15"/>
</dbReference>
<evidence type="ECO:0000256" key="3">
    <source>
        <dbReference type="ARBA" id="ARBA00023274"/>
    </source>
</evidence>
<dbReference type="FunFam" id="3.100.10.10:FF:000002">
    <property type="entry name" value="60S ribosomal protein L27a"/>
    <property type="match status" value="1"/>
</dbReference>
<feature type="domain" description="Large ribosomal subunit protein uL15/eL18" evidence="6">
    <location>
        <begin position="72"/>
        <end position="144"/>
    </location>
</feature>
<dbReference type="Pfam" id="PF00828">
    <property type="entry name" value="Ribosomal_L27A"/>
    <property type="match status" value="1"/>
</dbReference>
<dbReference type="FunCoup" id="A8BZ78">
    <property type="interactions" value="214"/>
</dbReference>
<keyword evidence="3 4" id="KW-0687">Ribonucleoprotein</keyword>
<reference evidence="7 8" key="1">
    <citation type="journal article" date="2007" name="Science">
        <title>Genomic minimalism in the early diverging intestinal parasite Giardia lamblia.</title>
        <authorList>
            <person name="Morrison H.G."/>
            <person name="McArthur A.G."/>
            <person name="Gillin F.D."/>
            <person name="Aley S.B."/>
            <person name="Adam R.D."/>
            <person name="Olsen G.J."/>
            <person name="Best A.A."/>
            <person name="Cande W.Z."/>
            <person name="Chen F."/>
            <person name="Cipriano M.J."/>
            <person name="Davids B.J."/>
            <person name="Dawson S.C."/>
            <person name="Elmendorf H.G."/>
            <person name="Hehl A.B."/>
            <person name="Holder M.E."/>
            <person name="Huse S.M."/>
            <person name="Kim U.U."/>
            <person name="Lasek-Nesselquist E."/>
            <person name="Manning G."/>
            <person name="Nigam A."/>
            <person name="Nixon J.E."/>
            <person name="Palm D."/>
            <person name="Passamaneck N.E."/>
            <person name="Prabhu A."/>
            <person name="Reich C.I."/>
            <person name="Reiner D.S."/>
            <person name="Samuelson J."/>
            <person name="Svard S.G."/>
            <person name="Sogin M.L."/>
        </authorList>
    </citation>
    <scope>NUCLEOTIDE SEQUENCE [LARGE SCALE GENOMIC DNA]</scope>
    <source>
        <strain evidence="7 8">WB C6</strain>
    </source>
</reference>
<dbReference type="STRING" id="184922.A8BZ78"/>
<dbReference type="VEuPathDB" id="GiardiaDB:GL50803_16310"/>
<reference evidence="11 12" key="3">
    <citation type="journal article" date="2023" name="Nucleic Acids Res.">
        <title>Insights into translocation mechanism and ribosome evolution from cryo-EM structures of translocation intermediates of Giardia intestinalis.</title>
        <authorList>
            <person name="Majumdar S."/>
            <person name="Emmerich A."/>
            <person name="Krakovka S."/>
            <person name="Mandava C.S."/>
            <person name="Svard S.G."/>
            <person name="Sanyal S."/>
        </authorList>
    </citation>
    <scope>STRUCTURE BY ELECTRON MICROSCOPY (3.25 ANGSTROMS)</scope>
</reference>
<comment type="caution">
    <text evidence="7">The sequence shown here is derived from an EMBL/GenBank/DDBJ whole genome shotgun (WGS) entry which is preliminary data.</text>
</comment>
<dbReference type="PDB" id="8FRU">
    <property type="method" value="EM"/>
    <property type="resolution" value="2.49 A"/>
    <property type="chains" value="a=1-149"/>
</dbReference>
<dbReference type="HAMAP" id="MF_01341">
    <property type="entry name" value="Ribosomal_uL15"/>
    <property type="match status" value="1"/>
</dbReference>
<dbReference type="EMDB" id="EMD-16228"/>
<keyword evidence="9 10" id="KW-0002">3D-structure</keyword>
<dbReference type="PDB" id="8BSJ">
    <property type="method" value="EM"/>
    <property type="resolution" value="6.49 A"/>
    <property type="chains" value="Lb=1-149"/>
</dbReference>
<dbReference type="EMDB" id="EMD-16225"/>